<accession>A0A2M3ZRK2</accession>
<dbReference type="AlphaFoldDB" id="A0A2M3ZRK2"/>
<feature type="signal peptide" evidence="1">
    <location>
        <begin position="1"/>
        <end position="25"/>
    </location>
</feature>
<sequence>MVAPFCFFVAITVLAATSFATCAAAGLTCSMSDSDSEEAISWRFSSKFSRSIEVLRCGVTVIVTDFCIVSTLWL</sequence>
<name>A0A2M3ZRK2_9DIPT</name>
<evidence type="ECO:0000256" key="1">
    <source>
        <dbReference type="SAM" id="SignalP"/>
    </source>
</evidence>
<proteinExistence type="predicted"/>
<feature type="chain" id="PRO_5014688716" evidence="1">
    <location>
        <begin position="26"/>
        <end position="74"/>
    </location>
</feature>
<keyword evidence="1" id="KW-0732">Signal</keyword>
<protein>
    <submittedName>
        <fullName evidence="2">Putative secreted peptide</fullName>
    </submittedName>
</protein>
<reference evidence="2" key="1">
    <citation type="submission" date="2018-01" db="EMBL/GenBank/DDBJ databases">
        <title>An insight into the sialome of Amazonian anophelines.</title>
        <authorList>
            <person name="Ribeiro J.M."/>
            <person name="Scarpassa V."/>
            <person name="Calvo E."/>
        </authorList>
    </citation>
    <scope>NUCLEOTIDE SEQUENCE</scope>
    <source>
        <tissue evidence="2">Salivary glands</tissue>
    </source>
</reference>
<organism evidence="2">
    <name type="scientific">Anopheles braziliensis</name>
    <dbReference type="NCBI Taxonomy" id="58242"/>
    <lineage>
        <taxon>Eukaryota</taxon>
        <taxon>Metazoa</taxon>
        <taxon>Ecdysozoa</taxon>
        <taxon>Arthropoda</taxon>
        <taxon>Hexapoda</taxon>
        <taxon>Insecta</taxon>
        <taxon>Pterygota</taxon>
        <taxon>Neoptera</taxon>
        <taxon>Endopterygota</taxon>
        <taxon>Diptera</taxon>
        <taxon>Nematocera</taxon>
        <taxon>Culicoidea</taxon>
        <taxon>Culicidae</taxon>
        <taxon>Anophelinae</taxon>
        <taxon>Anopheles</taxon>
    </lineage>
</organism>
<dbReference type="EMBL" id="GGFM01010435">
    <property type="protein sequence ID" value="MBW31186.1"/>
    <property type="molecule type" value="Transcribed_RNA"/>
</dbReference>
<evidence type="ECO:0000313" key="2">
    <source>
        <dbReference type="EMBL" id="MBW31186.1"/>
    </source>
</evidence>